<dbReference type="SMART" id="SM00823">
    <property type="entry name" value="PKS_PP"/>
    <property type="match status" value="5"/>
</dbReference>
<dbReference type="InterPro" id="IPR020841">
    <property type="entry name" value="PKS_Beta-ketoAc_synthase_dom"/>
</dbReference>
<comment type="pathway">
    <text evidence="2">Antibiotic biosynthesis.</text>
</comment>
<dbReference type="InterPro" id="IPR016039">
    <property type="entry name" value="Thiolase-like"/>
</dbReference>
<dbReference type="InterPro" id="IPR006162">
    <property type="entry name" value="Ppantetheine_attach_site"/>
</dbReference>
<feature type="domain" description="Carrier" evidence="12">
    <location>
        <begin position="4414"/>
        <end position="4488"/>
    </location>
</feature>
<feature type="region of interest" description="C-terminal hotdog fold" evidence="10">
    <location>
        <begin position="1926"/>
        <end position="2072"/>
    </location>
</feature>
<dbReference type="InterPro" id="IPR013217">
    <property type="entry name" value="Methyltransf_12"/>
</dbReference>
<evidence type="ECO:0000256" key="7">
    <source>
        <dbReference type="ARBA" id="ARBA00022737"/>
    </source>
</evidence>
<feature type="domain" description="Ketosynthase family 3 (KS3)" evidence="13">
    <location>
        <begin position="12"/>
        <end position="445"/>
    </location>
</feature>
<dbReference type="PROSITE" id="PS50075">
    <property type="entry name" value="CARRIER"/>
    <property type="match status" value="4"/>
</dbReference>
<evidence type="ECO:0000259" key="12">
    <source>
        <dbReference type="PROSITE" id="PS50075"/>
    </source>
</evidence>
<dbReference type="InterPro" id="IPR049551">
    <property type="entry name" value="PKS_DH_C"/>
</dbReference>
<keyword evidence="16" id="KW-1185">Reference proteome</keyword>
<feature type="domain" description="Ketosynthase family 3 (KS3)" evidence="13">
    <location>
        <begin position="2705"/>
        <end position="3137"/>
    </location>
</feature>
<dbReference type="FunFam" id="3.40.47.10:FF:000019">
    <property type="entry name" value="Polyketide synthase type I"/>
    <property type="match status" value="2"/>
</dbReference>
<dbReference type="InterPro" id="IPR014030">
    <property type="entry name" value="Ketoacyl_synth_N"/>
</dbReference>
<gene>
    <name evidence="15" type="ORF">FHS03_004043</name>
</gene>
<accession>A0A7W5BDN3</accession>
<dbReference type="PROSITE" id="PS00606">
    <property type="entry name" value="KS3_1"/>
    <property type="match status" value="2"/>
</dbReference>
<dbReference type="Pfam" id="PF14765">
    <property type="entry name" value="PS-DH"/>
    <property type="match status" value="2"/>
</dbReference>
<dbReference type="GO" id="GO:0032259">
    <property type="term" value="P:methylation"/>
    <property type="evidence" value="ECO:0007669"/>
    <property type="project" value="UniProtKB-KW"/>
</dbReference>
<evidence type="ECO:0000256" key="2">
    <source>
        <dbReference type="ARBA" id="ARBA00004792"/>
    </source>
</evidence>
<evidence type="ECO:0000256" key="1">
    <source>
        <dbReference type="ARBA" id="ARBA00004496"/>
    </source>
</evidence>
<dbReference type="Gene3D" id="3.40.47.10">
    <property type="match status" value="4"/>
</dbReference>
<evidence type="ECO:0000313" key="15">
    <source>
        <dbReference type="EMBL" id="MBB3120970.1"/>
    </source>
</evidence>
<evidence type="ECO:0000256" key="6">
    <source>
        <dbReference type="ARBA" id="ARBA00022679"/>
    </source>
</evidence>
<dbReference type="Pfam" id="PF22621">
    <property type="entry name" value="CurL-like_PKS_C"/>
    <property type="match status" value="2"/>
</dbReference>
<comment type="function">
    <text evidence="9">Involved in production of the polyketide antibiotic thailandamide.</text>
</comment>
<name>A0A7W5BDN3_9BURK</name>
<feature type="region of interest" description="N-terminal hotdog fold" evidence="10">
    <location>
        <begin position="3304"/>
        <end position="3424"/>
    </location>
</feature>
<dbReference type="SMART" id="SM00822">
    <property type="entry name" value="PKS_KR"/>
    <property type="match status" value="3"/>
</dbReference>
<keyword evidence="5" id="KW-0597">Phosphoprotein</keyword>
<dbReference type="InterPro" id="IPR042104">
    <property type="entry name" value="PKS_dehydratase_sf"/>
</dbReference>
<dbReference type="GO" id="GO:0031177">
    <property type="term" value="F:phosphopantetheine binding"/>
    <property type="evidence" value="ECO:0007669"/>
    <property type="project" value="InterPro"/>
</dbReference>
<dbReference type="SUPFAM" id="SSF51735">
    <property type="entry name" value="NAD(P)-binding Rossmann-fold domains"/>
    <property type="match status" value="4"/>
</dbReference>
<dbReference type="Gene3D" id="3.40.50.150">
    <property type="entry name" value="Vaccinia Virus protein VP39"/>
    <property type="match status" value="1"/>
</dbReference>
<dbReference type="Pfam" id="PF08659">
    <property type="entry name" value="KR"/>
    <property type="match status" value="3"/>
</dbReference>
<feature type="domain" description="PKS/mFAS DH" evidence="14">
    <location>
        <begin position="1795"/>
        <end position="2072"/>
    </location>
</feature>
<dbReference type="InterPro" id="IPR054514">
    <property type="entry name" value="RhiE-like_linker"/>
</dbReference>
<dbReference type="SMART" id="SM01294">
    <property type="entry name" value="PKS_PP_betabranch"/>
    <property type="match status" value="1"/>
</dbReference>
<dbReference type="PROSITE" id="PS52019">
    <property type="entry name" value="PKS_MFAS_DH"/>
    <property type="match status" value="2"/>
</dbReference>
<dbReference type="GO" id="GO:0004312">
    <property type="term" value="F:fatty acid synthase activity"/>
    <property type="evidence" value="ECO:0007669"/>
    <property type="project" value="TreeGrafter"/>
</dbReference>
<feature type="region of interest" description="Disordered" evidence="11">
    <location>
        <begin position="4494"/>
        <end position="4513"/>
    </location>
</feature>
<dbReference type="Pfam" id="PF02801">
    <property type="entry name" value="Ketoacyl-synt_C"/>
    <property type="match status" value="4"/>
</dbReference>
<dbReference type="CDD" id="cd00833">
    <property type="entry name" value="PKS"/>
    <property type="match status" value="4"/>
</dbReference>
<dbReference type="GO" id="GO:0006633">
    <property type="term" value="P:fatty acid biosynthetic process"/>
    <property type="evidence" value="ECO:0007669"/>
    <property type="project" value="InterPro"/>
</dbReference>
<feature type="region of interest" description="N-terminal hotdog fold" evidence="10">
    <location>
        <begin position="1795"/>
        <end position="1913"/>
    </location>
</feature>
<dbReference type="Pfam" id="PF00550">
    <property type="entry name" value="PP-binding"/>
    <property type="match status" value="4"/>
</dbReference>
<feature type="region of interest" description="C-terminal hotdog fold" evidence="10">
    <location>
        <begin position="3437"/>
        <end position="3570"/>
    </location>
</feature>
<dbReference type="EMBL" id="JACHXD010000012">
    <property type="protein sequence ID" value="MBB3120970.1"/>
    <property type="molecule type" value="Genomic_DNA"/>
</dbReference>
<dbReference type="InterPro" id="IPR036291">
    <property type="entry name" value="NAD(P)-bd_dom_sf"/>
</dbReference>
<evidence type="ECO:0000259" key="14">
    <source>
        <dbReference type="PROSITE" id="PS52019"/>
    </source>
</evidence>
<dbReference type="InterPro" id="IPR049552">
    <property type="entry name" value="PKS_DH_N"/>
</dbReference>
<sequence length="5117" mass="535988">MAESGRNKTAASNDIAVIGMACRFPGAQDLAQFWDNLVRGEVSIGEIPAERWDWRTYWGDPQQQPNRCNSRWGGFIGGVDAFDREFFGLSTREVEAMDPQQRLALELAWTCIEDAGIAPSRLAGANVGVFTGIANLDYKELVEERIEEVDAYYATGVAASVLANRISFLFNLRGPSMSVDTACSSSLYALHLACQALLRGDCELAIAGGVSLLLTPRRFLGFAKARMLSPSGAVRTFDDAADGMLRGEGGGLLLLKPLAQAEASGDRILGVIAGSAINHSGKTRSLTYPDSLAQAEVIRAAQAAAGVGAADLSYIEAHGTGTPKGDPIELDGLMQVFAARDGAAPVCHVGSVKPNIGHLEAAAGIAGLAKVLLALQHRQLPPLPHFRQLNSRVDAQRLAASGLRMVERSADWPSRSDAEGRPLPRIAGVSAFGFAGTNAHVVVREAPPRPVPAPAPAREIEVLCLSAKTDAALAQKRADLLAWLERHGQEYALSDICAAALRQREHFSQRQALLAGDLAQLKAALRQPAVELPQDVAPDTPLAAAVALARAYLEDAAPAHAWSGTQPVRHVPLPGYPFAATRCWLPGTAALPADAMPALFYQEAWAAMPLPAATAPQGKVVCFSAGRAQAEAWERAARAQGLSLHGVWPGSPAQALESGQRQVDFDDVAALTRLLDALGGAEDAPLTLWYCAQLETPRTDTSGAAAFAGVLRLLQAAAASKAKLGRLVLAVPASASSLSDAWRGLRFALERARPALAVHVVQAGPQAGIEDWLGWLMREENAAPGVARYAEGRRLASVLAPQAPQPSARPVALRHGGCYLITGGMGGLGQRFAMYLAASYRARVVLVGRSRVDAALTAALARLQLACGGELRYRSADVADRAQLQAVLDETRADWGQLHGVIHAAGVADQRCLTEKSLEEIERILRPKIDGAQALDALLGGQALDFICHFSSLAAVAGDFGAAAYALGNRYLLAHAGHALAAPGRPKVLTLAWPLWREGAMGFASDAERDRYLAATGQRMLETKEGFALFERALGQEANAAVIIAGDVARVNHWLGARGLLAAEGAQPEEAGQPAPVEAAAVRADAALAPARATMPAPDTLGAFLGELLVHAGRVVKVAPEQLGGDSVLADCGFDSIALMDLAQALGTWLHSAIQPGVFFNYPTFGALAAQLLSQHGAAWVAARGAAAPTSAAVSGQTETPAAAAMADTPPAAINDADEQAIAIIGYSGRFPGARDAAAFWRQLRDGDSAVAAATRPWLARSGQRRWLAGVDGLDEFDPQFFDISALEAERMDPRERLLLQEAWHALEDAGCGAEALRRHSIGMFVGAEACEYGAQSADAGSIISGHNGILAARLSYFLDLKGPNISLNTACSSGLVALHQACLSLRAGECGMALAAAVNLMLSPRLYVKMERAGMLAPDGLCRAFDEQAEGIVPGEAVVALVLKPLRQAQRDGDTVHAVIRASGLNYDGRTNGITAPSGLAQAELIAATYRRHAIDAARIAYVVTHGTGTRLGDPVELNALDSAFQQLTERRAFCALTSNKPNSGHTFAVSGLVSVVNLIESMRHDLIPASLNWTRGNAYADWAGSAFFVNQAPRPWPAGQDKWGAVSAFGMSGTNAHVVLQQGPRTPAGAGAGPVLLTVAAKTPAALREMLAKLAEALEQPGWRDADLPDVAHTLLRGRMHFACRQAVVAATLGEAAARLRDAAAAPPATPRPPAFLDGYLDYLGGQYRQAAQGGGAAQTTQLLAALGQAYTEGAPAERLPLPAGRIVRLPGYAFARVRYWRDDAVENGPAATALQALPAASLAAPDSAGFVLHLDGDEAFLRDHVLAGRRILPASAMLELARAAFEAAQPGGDGAIVLRDVSWSAPLAAAGPCQVQLLLAPGQQGMRYRLLGAQGLLHSSGQIARATARPAPADLVQLRQACQHGRLDGAQLYQRFAALGIEYGPSHRGVAEILIGDQRVLARLELAPAQPGFGGKPGIHPGLLDAAFQASFPLTAAAAGGPAAVPFALRDMHIYGPTEERMWAAVAVAGRDAAGQAREFDIDLYGDQGRLCASLRGWCSAPMAALEPAAALDLYRWTWQAREAAASGAAATQIWLAPCFAALAPELAGGAACRVLPVQAAGSAAEAFEDLAAYLLGELRRQLAGTAPAPVRWQLAWPLEQAGQAHGLLGLFKTAALEHPRFSAQLIEAPAALAASELRAMLDGAGSDGLVRYQDGRRLVLRPAPLPPAGPAPQPWMAQGTYALVGGLGGIGRAIAADILAASSQARVVLLGRRPPSPDSAAVLAALDPQGERLRYAQLDAADAGQVSLWTARLVATGERLRGIVHCAGILDDRALLDKQETDFRRVLQSKARALVNLDQATAALPLDFLVCCSSLSGAFGNHGQADYAAANAFLDAYMVQRAARVAAGQAHGLSISVQWPLWEEGGMRMAPALVDAMRARQGLLPLPRQSALEALRQAIALGEPVLMPLYGQRQAMAAWLETAFGVPASAPVAFGREALCREIARLAGVTAAEIDADTALAEYGLDAVALAALARWLAHQPEAGADLAAAVTLQSSAADLLRRAAPDAAAADLGPAQAEQVLRDVLAKALGVPAATLDAHSPFEKFGINSLLVAELNGVLEASFGSLPKTLFFEYQTIGQMAAYFLRRHAARLRQLLGQGAAPALPAAQADVPALVVPSAVPQAAPQAPPRQVAGAAPGERFEVAIVGMAGRYPQAADLDAFWRNLRDGVDSITEIPAERWSLDGFYDPAKAKAGSSYGKWGGFIDGMDEFDPLFFNIAPREAELMDPQERLFLQTAYGAMEHAGYTRATLGGMGEVGVFAGVMYQEYQLHGVQESAQGRPLSIAGSAASVANRVSYHLNLYGPSMSVDTMCSSSLTAIHLACQSLRNGDCQAALAGGVNLSIHPNKYILLSQNRFVSSKGRCESFGEGGDGYVPAEGVGVVLLKPLQRAIADGDQIHGVICGSAINHGGRTHGYTVPHPQRQAAAIARALSVAGVAPQAVSYVEAHGTGTALGDPIEVAGLMQAYGAAPRQTPCALGSVKSNIGHAESAAGVAGLSKILLQFKHGQLAPSLHAQQMNPDLALDPASFVLQRQLAPWPRPQQYREGQVAAGERIAGLSSFGAGGANAHLIVREYLEQGAAGAAGVPAFAPAAWLLSARDEARLRERAAQLLAAIEHGEYAQADVARIAYTLQVGKEGMEQRLAFGAATLDEAQHCLQAFLRREAPPSLHTGKVDARTAAAPADGALSAQLAQQLGAGRLDQVLAAWCAGAAIDWQAFYGADAVLGEQPRRLVLPGYPFARTRYWYAAPAAAQPAPRRFASHWSGGEACLRDHQIGGAPVLPGVAYLHIVSDAWRQARPERPALPLRLERVLWRQPCGIGAEGATLTTTLTDTGTEYEFAVGGADGAVYCSGQVAALEQAAPCIDLDEQRRLCGDAGPAPADCYAFFARHGAAYGPSHRTLERLWTGPERVLARLRGSASGETLDLGLLDGALQAVIALGPLRDAQMEAPFMLASAQLFAPCSQTMWALVTRDAARRVDILLCSEEGEVCVALRGFASRALPGMARQDGATGDLLFAPQWQPCPAAAPAPSPVRLLLAAGATPEQLARLRRDYPQAQLHDCEDGVRAAQLAASLRPDGVLLFAPQPQPDLIACQEQGVLALLQLAKALAQASLTPALTVVTENAAAVSPDETVQPAHAAMLGLAGVLAREHPNWQVRALDVEAGHGWPMDEAFSLPCGAQDGPWAHRAQRWMRRSLGPVHVAAAAPAPYRQHGVYLIVGGAGGVGRELSAHLIRNFQASVVWVGRRELDDTIRQAIEEVAVDGVAPLYFSADAADAAALARVRGAVLERFGALHGVVHSALLLKDQSAAAISAQDFRRVLAAKVDTSVRLAECFGDDGLDFLLFFSSFACFSHVAGQGNYTAGSYFQDAYAHSLASTLKCKVKVINWGYWGHTGIVSTPAHRSHMASLGIGSIGVPAAMAALDALLGAAPSQLALINLQRADALAAFRLAPPRMLDARPQPPAGAALAHGVPAPQALAAARAAGGLQREEWQTVLLGLLRHTLQQLERDGADIVPRHERWLAEALVMLAGHEPVARDAQSLWRDWERAGAACAGRSDLQAQYRLVDTMLRALPAILSGKQQATSVMFPGGGFALVDGVYRDNAVADLFNHSLAALVCARWRELGQGAGLRILEVGAGTGGTTGGVLAALREHAVPLAEYCFTDVSQAFLAQARQRFGEQGLNYRLFDVTRAPQAQGLAPASYDLVLATNVLHATPDIAMALRHCKAVLAAGGLLLINEISDKSLFTHLTFGLLDGWWQYADEALRIPGSPALSAAGWNTVLRMEGFQRIGFPLAAAHNLGQQLIVAQSDGLWPSPGAEAEAPAPALPSAPQPAVVAAAASSAAPAVRAGGAALATLIAQQLARTLKVPADLIGNSETFSDYGMDSINGMEFAEQLQNTLGMTVDITSVFEHSSVDALAAYLAPRLPALPEEPAAQAAPPASAAPSAPAPLASSNDAADGVAIIGLSCQFAGGDGLDALWAALEQGRDCSRVATAQWLRTRDGAPDAGTGQRYRAGFMDGADQFAAEFFRISPMEAAQIDPQQRLLLTHAWRALQDSGVDAAALAAARTGVFVAAGAHEYAEPGQLPPDSPFAMTALAPALVPNRISYCLDLAGPSEYHDTACSSSLVALHRAVQSLQRGECGLAVVGAVNLLLSDARFHGFEQMGFLSRQGRARSFDASADGFVRSEGVAAAVLKPLRQALADGDAIYGVIKGSAVGHGGRGMALTAPHGAGIGAAMRQAYTAAGVDPRTVSYIEAHGVATPVADAIEVHALRDAYQALCADTPSPLAGPARCLIGSAKPVLGHAELASGMLALCKVLLAMRQRVLPGVPGLQTLHSGIALHGTPLAISGADRAWSVLHDTAGRPLPRRASISSFGFGGVNAHLVLEEAPPHAPAAAGARRAPPTLSSRRHWLAAGAAPQAAASVPAAEAESDARVESVVRAAIGAALACDHSLLEADVPLAEYGADSMLDVYLASKLEVEFGVRLAVSDLFRHRTLRALCTHIAAVLRDTPAAAPGAAAAATAAGGNDDGDVGALLLRLRQGEVALADVLNLL</sequence>
<feature type="active site" description="Proton acceptor; for dehydratase activity" evidence="10">
    <location>
        <position position="3336"/>
    </location>
</feature>
<dbReference type="Pfam" id="PF00109">
    <property type="entry name" value="ketoacyl-synt"/>
    <property type="match status" value="4"/>
</dbReference>
<evidence type="ECO:0000256" key="4">
    <source>
        <dbReference type="ARBA" id="ARBA00022490"/>
    </source>
</evidence>
<evidence type="ECO:0000256" key="5">
    <source>
        <dbReference type="ARBA" id="ARBA00022553"/>
    </source>
</evidence>
<keyword evidence="6 15" id="KW-0808">Transferase</keyword>
<dbReference type="InterPro" id="IPR050091">
    <property type="entry name" value="PKS_NRPS_Biosynth_Enz"/>
</dbReference>
<dbReference type="CDD" id="cd08953">
    <property type="entry name" value="KR_2_SDR_x"/>
    <property type="match status" value="3"/>
</dbReference>
<keyword evidence="7" id="KW-0677">Repeat</keyword>
<dbReference type="Gene3D" id="1.10.1240.100">
    <property type="match status" value="3"/>
</dbReference>
<comment type="caution">
    <text evidence="15">The sequence shown here is derived from an EMBL/GenBank/DDBJ whole genome shotgun (WGS) entry which is preliminary data.</text>
</comment>
<evidence type="ECO:0000256" key="8">
    <source>
        <dbReference type="ARBA" id="ARBA00023268"/>
    </source>
</evidence>
<dbReference type="InterPro" id="IPR014031">
    <property type="entry name" value="Ketoacyl_synth_C"/>
</dbReference>
<dbReference type="InterPro" id="IPR020806">
    <property type="entry name" value="PKS_PP-bd"/>
</dbReference>
<feature type="active site" description="Proton donor; for dehydratase activity" evidence="10">
    <location>
        <position position="3493"/>
    </location>
</feature>
<dbReference type="InterPro" id="IPR013968">
    <property type="entry name" value="PKS_KR"/>
</dbReference>
<dbReference type="InterPro" id="IPR009081">
    <property type="entry name" value="PP-bd_ACP"/>
</dbReference>
<evidence type="ECO:0000256" key="9">
    <source>
        <dbReference type="ARBA" id="ARBA00054155"/>
    </source>
</evidence>
<keyword evidence="3" id="KW-0596">Phosphopantetheine</keyword>
<dbReference type="Gene3D" id="3.10.129.110">
    <property type="entry name" value="Polyketide synthase dehydratase"/>
    <property type="match status" value="2"/>
</dbReference>
<reference evidence="15 16" key="1">
    <citation type="submission" date="2020-08" db="EMBL/GenBank/DDBJ databases">
        <title>Genomic Encyclopedia of Type Strains, Phase III (KMG-III): the genomes of soil and plant-associated and newly described type strains.</title>
        <authorList>
            <person name="Whitman W."/>
        </authorList>
    </citation>
    <scope>NUCLEOTIDE SEQUENCE [LARGE SCALE GENOMIC DNA]</scope>
    <source>
        <strain evidence="15 16">CECT 8897</strain>
    </source>
</reference>
<evidence type="ECO:0000313" key="16">
    <source>
        <dbReference type="Proteomes" id="UP000541535"/>
    </source>
</evidence>
<feature type="active site" description="Proton acceptor; for dehydratase activity" evidence="10">
    <location>
        <position position="1827"/>
    </location>
</feature>
<evidence type="ECO:0000256" key="3">
    <source>
        <dbReference type="ARBA" id="ARBA00022450"/>
    </source>
</evidence>
<dbReference type="PANTHER" id="PTHR43775:SF37">
    <property type="entry name" value="SI:DKEY-61P9.11"/>
    <property type="match status" value="1"/>
</dbReference>
<protein>
    <submittedName>
        <fullName evidence="15">Acyl transferase domain-containing protein/acyl carrier protein/SAM-dependent methyltransferase</fullName>
    </submittedName>
</protein>
<dbReference type="Gene3D" id="1.10.1200.10">
    <property type="entry name" value="ACP-like"/>
    <property type="match status" value="4"/>
</dbReference>
<keyword evidence="8" id="KW-0511">Multifunctional enzyme</keyword>
<dbReference type="GO" id="GO:0004315">
    <property type="term" value="F:3-oxoacyl-[acyl-carrier-protein] synthase activity"/>
    <property type="evidence" value="ECO:0007669"/>
    <property type="project" value="InterPro"/>
</dbReference>
<proteinExistence type="predicted"/>
<dbReference type="InterPro" id="IPR057326">
    <property type="entry name" value="KR_dom"/>
</dbReference>
<dbReference type="SUPFAM" id="SSF53901">
    <property type="entry name" value="Thiolase-like"/>
    <property type="match status" value="4"/>
</dbReference>
<feature type="domain" description="Ketosynthase family 3 (KS3)" evidence="13">
    <location>
        <begin position="4520"/>
        <end position="4951"/>
    </location>
</feature>
<dbReference type="SMART" id="SM00826">
    <property type="entry name" value="PKS_DH"/>
    <property type="match status" value="2"/>
</dbReference>
<dbReference type="Pfam" id="PF22336">
    <property type="entry name" value="RhiE-like_linker"/>
    <property type="match status" value="1"/>
</dbReference>
<dbReference type="GO" id="GO:0005737">
    <property type="term" value="C:cytoplasm"/>
    <property type="evidence" value="ECO:0007669"/>
    <property type="project" value="UniProtKB-SubCell"/>
</dbReference>
<dbReference type="PANTHER" id="PTHR43775">
    <property type="entry name" value="FATTY ACID SYNTHASE"/>
    <property type="match status" value="1"/>
</dbReference>
<feature type="active site" description="Proton donor; for dehydratase activity" evidence="10">
    <location>
        <position position="1988"/>
    </location>
</feature>
<dbReference type="InterPro" id="IPR036736">
    <property type="entry name" value="ACP-like_sf"/>
</dbReference>
<feature type="domain" description="Carrier" evidence="12">
    <location>
        <begin position="4994"/>
        <end position="5071"/>
    </location>
</feature>
<dbReference type="SMART" id="SM00825">
    <property type="entry name" value="PKS_KS"/>
    <property type="match status" value="4"/>
</dbReference>
<evidence type="ECO:0000256" key="11">
    <source>
        <dbReference type="SAM" id="MobiDB-lite"/>
    </source>
</evidence>
<dbReference type="Gene3D" id="3.40.50.720">
    <property type="entry name" value="NAD(P)-binding Rossmann-like Domain"/>
    <property type="match status" value="3"/>
</dbReference>
<feature type="domain" description="PKS/mFAS DH" evidence="14">
    <location>
        <begin position="3304"/>
        <end position="3570"/>
    </location>
</feature>
<feature type="domain" description="Ketosynthase family 3 (KS3)" evidence="13">
    <location>
        <begin position="1219"/>
        <end position="1624"/>
    </location>
</feature>
<dbReference type="Pfam" id="PF21089">
    <property type="entry name" value="PKS_DH_N"/>
    <property type="match status" value="2"/>
</dbReference>
<feature type="domain" description="Carrier" evidence="12">
    <location>
        <begin position="2580"/>
        <end position="2653"/>
    </location>
</feature>
<dbReference type="InterPro" id="IPR029063">
    <property type="entry name" value="SAM-dependent_MTases_sf"/>
</dbReference>
<dbReference type="Proteomes" id="UP000541535">
    <property type="component" value="Unassembled WGS sequence"/>
</dbReference>
<dbReference type="GO" id="GO:0008168">
    <property type="term" value="F:methyltransferase activity"/>
    <property type="evidence" value="ECO:0007669"/>
    <property type="project" value="UniProtKB-KW"/>
</dbReference>
<evidence type="ECO:0000256" key="10">
    <source>
        <dbReference type="PROSITE-ProRule" id="PRU01363"/>
    </source>
</evidence>
<evidence type="ECO:0000259" key="13">
    <source>
        <dbReference type="PROSITE" id="PS52004"/>
    </source>
</evidence>
<dbReference type="RefSeq" id="WP_183442711.1">
    <property type="nucleotide sequence ID" value="NZ_JACHXD010000012.1"/>
</dbReference>
<dbReference type="InterPro" id="IPR049900">
    <property type="entry name" value="PKS_mFAS_DH"/>
</dbReference>
<dbReference type="Pfam" id="PF08242">
    <property type="entry name" value="Methyltransf_12"/>
    <property type="match status" value="1"/>
</dbReference>
<keyword evidence="4" id="KW-0963">Cytoplasm</keyword>
<comment type="subcellular location">
    <subcellularLocation>
        <location evidence="1">Cytoplasm</location>
    </subcellularLocation>
</comment>
<dbReference type="SUPFAM" id="SSF53335">
    <property type="entry name" value="S-adenosyl-L-methionine-dependent methyltransferases"/>
    <property type="match status" value="1"/>
</dbReference>
<dbReference type="PROSITE" id="PS52004">
    <property type="entry name" value="KS3_2"/>
    <property type="match status" value="4"/>
</dbReference>
<keyword evidence="15" id="KW-0489">Methyltransferase</keyword>
<dbReference type="InterPro" id="IPR018201">
    <property type="entry name" value="Ketoacyl_synth_AS"/>
</dbReference>
<feature type="domain" description="Carrier" evidence="12">
    <location>
        <begin position="1099"/>
        <end position="1176"/>
    </location>
</feature>
<dbReference type="InterPro" id="IPR020807">
    <property type="entry name" value="PKS_DH"/>
</dbReference>
<organism evidence="15 16">
    <name type="scientific">Pseudoduganella violacea</name>
    <dbReference type="NCBI Taxonomy" id="1715466"/>
    <lineage>
        <taxon>Bacteria</taxon>
        <taxon>Pseudomonadati</taxon>
        <taxon>Pseudomonadota</taxon>
        <taxon>Betaproteobacteria</taxon>
        <taxon>Burkholderiales</taxon>
        <taxon>Oxalobacteraceae</taxon>
        <taxon>Telluria group</taxon>
        <taxon>Pseudoduganella</taxon>
    </lineage>
</organism>
<dbReference type="PROSITE" id="PS00012">
    <property type="entry name" value="PHOSPHOPANTETHEINE"/>
    <property type="match status" value="1"/>
</dbReference>
<dbReference type="SUPFAM" id="SSF47336">
    <property type="entry name" value="ACP-like"/>
    <property type="match status" value="4"/>
</dbReference>